<dbReference type="RefSeq" id="WP_194539310.1">
    <property type="nucleotide sequence ID" value="NZ_JACEFB010000014.1"/>
</dbReference>
<name>A0A7V8VGE4_9BACT</name>
<keyword evidence="3" id="KW-1185">Reference proteome</keyword>
<feature type="transmembrane region" description="Helical" evidence="1">
    <location>
        <begin position="142"/>
        <end position="162"/>
    </location>
</feature>
<accession>A0A7V8VGE4</accession>
<feature type="transmembrane region" description="Helical" evidence="1">
    <location>
        <begin position="386"/>
        <end position="408"/>
    </location>
</feature>
<feature type="transmembrane region" description="Helical" evidence="1">
    <location>
        <begin position="192"/>
        <end position="222"/>
    </location>
</feature>
<evidence type="ECO:0000256" key="1">
    <source>
        <dbReference type="SAM" id="Phobius"/>
    </source>
</evidence>
<feature type="transmembrane region" description="Helical" evidence="1">
    <location>
        <begin position="20"/>
        <end position="39"/>
    </location>
</feature>
<dbReference type="EMBL" id="JACEFB010000014">
    <property type="protein sequence ID" value="MBA2227447.1"/>
    <property type="molecule type" value="Genomic_DNA"/>
</dbReference>
<protein>
    <recommendedName>
        <fullName evidence="4">Glycosyltransferase RgtA/B/C/D-like domain-containing protein</fullName>
    </recommendedName>
</protein>
<evidence type="ECO:0008006" key="4">
    <source>
        <dbReference type="Google" id="ProtNLM"/>
    </source>
</evidence>
<feature type="transmembrane region" description="Helical" evidence="1">
    <location>
        <begin position="116"/>
        <end position="135"/>
    </location>
</feature>
<keyword evidence="1" id="KW-1133">Transmembrane helix</keyword>
<feature type="transmembrane region" description="Helical" evidence="1">
    <location>
        <begin position="318"/>
        <end position="335"/>
    </location>
</feature>
<feature type="transmembrane region" description="Helical" evidence="1">
    <location>
        <begin position="415"/>
        <end position="435"/>
    </location>
</feature>
<comment type="caution">
    <text evidence="2">The sequence shown here is derived from an EMBL/GenBank/DDBJ whole genome shotgun (WGS) entry which is preliminary data.</text>
</comment>
<proteinExistence type="predicted"/>
<sequence>MVTASPSAARLFPPASSRRLSSYWLAIVLFAVGMFNLPLRLIGWDGDGLPGDGIDNVLNNYMLEHGYQSLRGRASFWHAPIFYPTPGMTGTTDPHIALMPFYSLLRVLGLSPERAFQGWFILAFVLNYVSALWAARRLGFDPAPAAVAAFIFAFALPVTSQVGHAQLLHRWLVPPAVVLAWQFLGEPTHRRFALLTTCWFGQFLLTAYIAIFLAELLLVFLVLTGLRLYRDLPWSELFPLRVGVWLTRLLIILAILMAVGGIVLRHARVSGVMDPEFLKLWAPEPLSWLACHPTAVWNAVAPALGLDLGNVHGERRLFPGWVPLLAMLFALGQIRRSTETAEGQRKVVVSLLCWSSLLLAIWITRFGQVWLYEPILSLPGGSTIRVVGRIVLVLLFPLGLASAELFTWVLSRSHYLARIGGIFLLLVLMAEHAVLPTTWVQQWEGQRVSLGQLVRWQERLEQAIRQHPQPRLVYVFPSELPPAPELDHQYYRLQVVVMRAAQNVGIPCVNGYSGYLAPDWHFFTSYRELFHWLTKARRVPAGHLRGLVLIGEPEPDVDPEYEGIMRQTYPPLPLPPWD</sequence>
<dbReference type="Proteomes" id="UP000542342">
    <property type="component" value="Unassembled WGS sequence"/>
</dbReference>
<reference evidence="2 3" key="1">
    <citation type="submission" date="2020-07" db="EMBL/GenBank/DDBJ databases">
        <title>Thermogemmata thermophila gen. nov., sp. nov., a novel moderate thermophilic planctomycete from a Kamchatka hot spring.</title>
        <authorList>
            <person name="Elcheninov A.G."/>
            <person name="Podosokorskaya O.A."/>
            <person name="Kovaleva O.L."/>
            <person name="Novikov A."/>
            <person name="Bonch-Osmolovskaya E.A."/>
            <person name="Toshchakov S.V."/>
            <person name="Kublanov I.V."/>
        </authorList>
    </citation>
    <scope>NUCLEOTIDE SEQUENCE [LARGE SCALE GENOMIC DNA]</scope>
    <source>
        <strain evidence="2 3">2918</strain>
    </source>
</reference>
<feature type="transmembrane region" description="Helical" evidence="1">
    <location>
        <begin position="347"/>
        <end position="366"/>
    </location>
</feature>
<gene>
    <name evidence="2" type="ORF">H0921_14910</name>
</gene>
<evidence type="ECO:0000313" key="3">
    <source>
        <dbReference type="Proteomes" id="UP000542342"/>
    </source>
</evidence>
<organism evidence="2 3">
    <name type="scientific">Thermogemmata fonticola</name>
    <dbReference type="NCBI Taxonomy" id="2755323"/>
    <lineage>
        <taxon>Bacteria</taxon>
        <taxon>Pseudomonadati</taxon>
        <taxon>Planctomycetota</taxon>
        <taxon>Planctomycetia</taxon>
        <taxon>Gemmatales</taxon>
        <taxon>Gemmataceae</taxon>
        <taxon>Thermogemmata</taxon>
    </lineage>
</organism>
<dbReference type="AlphaFoldDB" id="A0A7V8VGE4"/>
<evidence type="ECO:0000313" key="2">
    <source>
        <dbReference type="EMBL" id="MBA2227447.1"/>
    </source>
</evidence>
<keyword evidence="1" id="KW-0472">Membrane</keyword>
<keyword evidence="1" id="KW-0812">Transmembrane</keyword>
<feature type="transmembrane region" description="Helical" evidence="1">
    <location>
        <begin position="242"/>
        <end position="264"/>
    </location>
</feature>